<keyword evidence="1" id="KW-0812">Transmembrane</keyword>
<keyword evidence="1" id="KW-1133">Transmembrane helix</keyword>
<feature type="transmembrane region" description="Helical" evidence="1">
    <location>
        <begin position="21"/>
        <end position="41"/>
    </location>
</feature>
<keyword evidence="3" id="KW-1185">Reference proteome</keyword>
<sequence length="59" mass="6663">MQLMFNELGRFISVKSHYSSFVFTYSLILLVSILSVFLFLAEADAPDLDGQVAVFSDIR</sequence>
<evidence type="ECO:0000313" key="2">
    <source>
        <dbReference type="EMBL" id="GLQ05409.1"/>
    </source>
</evidence>
<dbReference type="Proteomes" id="UP001161409">
    <property type="component" value="Unassembled WGS sequence"/>
</dbReference>
<dbReference type="EMBL" id="BSNF01000001">
    <property type="protein sequence ID" value="GLQ05409.1"/>
    <property type="molecule type" value="Genomic_DNA"/>
</dbReference>
<evidence type="ECO:0000256" key="1">
    <source>
        <dbReference type="SAM" id="Phobius"/>
    </source>
</evidence>
<keyword evidence="1" id="KW-0472">Membrane</keyword>
<reference evidence="2" key="2">
    <citation type="submission" date="2023-01" db="EMBL/GenBank/DDBJ databases">
        <title>Draft genome sequence of Sneathiella chinensis strain NBRC 103408.</title>
        <authorList>
            <person name="Sun Q."/>
            <person name="Mori K."/>
        </authorList>
    </citation>
    <scope>NUCLEOTIDE SEQUENCE</scope>
    <source>
        <strain evidence="2">NBRC 103408</strain>
    </source>
</reference>
<evidence type="ECO:0000313" key="3">
    <source>
        <dbReference type="Proteomes" id="UP001161409"/>
    </source>
</evidence>
<gene>
    <name evidence="2" type="ORF">GCM10007924_06300</name>
</gene>
<comment type="caution">
    <text evidence="2">The sequence shown here is derived from an EMBL/GenBank/DDBJ whole genome shotgun (WGS) entry which is preliminary data.</text>
</comment>
<organism evidence="2 3">
    <name type="scientific">Sneathiella chinensis</name>
    <dbReference type="NCBI Taxonomy" id="349750"/>
    <lineage>
        <taxon>Bacteria</taxon>
        <taxon>Pseudomonadati</taxon>
        <taxon>Pseudomonadota</taxon>
        <taxon>Alphaproteobacteria</taxon>
        <taxon>Sneathiellales</taxon>
        <taxon>Sneathiellaceae</taxon>
        <taxon>Sneathiella</taxon>
    </lineage>
</organism>
<reference evidence="2" key="1">
    <citation type="journal article" date="2014" name="Int. J. Syst. Evol. Microbiol.">
        <title>Complete genome of a new Firmicutes species belonging to the dominant human colonic microbiota ('Ruminococcus bicirculans') reveals two chromosomes and a selective capacity to utilize plant glucans.</title>
        <authorList>
            <consortium name="NISC Comparative Sequencing Program"/>
            <person name="Wegmann U."/>
            <person name="Louis P."/>
            <person name="Goesmann A."/>
            <person name="Henrissat B."/>
            <person name="Duncan S.H."/>
            <person name="Flint H.J."/>
        </authorList>
    </citation>
    <scope>NUCLEOTIDE SEQUENCE</scope>
    <source>
        <strain evidence="2">NBRC 103408</strain>
    </source>
</reference>
<accession>A0ABQ5U2C0</accession>
<protein>
    <submittedName>
        <fullName evidence="2">Uncharacterized protein</fullName>
    </submittedName>
</protein>
<name>A0ABQ5U2C0_9PROT</name>
<proteinExistence type="predicted"/>